<name>A0ABN8Y8E8_RANTA</name>
<gene>
    <name evidence="2" type="ORF">MRATA1EN1_LOCUS6227</name>
</gene>
<organism evidence="2 3">
    <name type="scientific">Rangifer tarandus platyrhynchus</name>
    <name type="common">Svalbard reindeer</name>
    <dbReference type="NCBI Taxonomy" id="3082113"/>
    <lineage>
        <taxon>Eukaryota</taxon>
        <taxon>Metazoa</taxon>
        <taxon>Chordata</taxon>
        <taxon>Craniata</taxon>
        <taxon>Vertebrata</taxon>
        <taxon>Euteleostomi</taxon>
        <taxon>Mammalia</taxon>
        <taxon>Eutheria</taxon>
        <taxon>Laurasiatheria</taxon>
        <taxon>Artiodactyla</taxon>
        <taxon>Ruminantia</taxon>
        <taxon>Pecora</taxon>
        <taxon>Cervidae</taxon>
        <taxon>Odocoileinae</taxon>
        <taxon>Rangifer</taxon>
    </lineage>
</organism>
<evidence type="ECO:0000313" key="2">
    <source>
        <dbReference type="EMBL" id="CAI9157265.1"/>
    </source>
</evidence>
<reference evidence="2" key="1">
    <citation type="submission" date="2023-04" db="EMBL/GenBank/DDBJ databases">
        <authorList>
            <consortium name="ELIXIR-Norway"/>
        </authorList>
    </citation>
    <scope>NUCLEOTIDE SEQUENCE [LARGE SCALE GENOMIC DNA]</scope>
</reference>
<keyword evidence="3" id="KW-1185">Reference proteome</keyword>
<accession>A0ABN8Y8E8</accession>
<evidence type="ECO:0000256" key="1">
    <source>
        <dbReference type="SAM" id="MobiDB-lite"/>
    </source>
</evidence>
<dbReference type="Proteomes" id="UP001176941">
    <property type="component" value="Chromosome 15"/>
</dbReference>
<dbReference type="EMBL" id="OX459951">
    <property type="protein sequence ID" value="CAI9157265.1"/>
    <property type="molecule type" value="Genomic_DNA"/>
</dbReference>
<evidence type="ECO:0000313" key="3">
    <source>
        <dbReference type="Proteomes" id="UP001176941"/>
    </source>
</evidence>
<feature type="region of interest" description="Disordered" evidence="1">
    <location>
        <begin position="41"/>
        <end position="79"/>
    </location>
</feature>
<protein>
    <submittedName>
        <fullName evidence="2">Uncharacterized protein</fullName>
    </submittedName>
</protein>
<proteinExistence type="predicted"/>
<sequence>MPRRNELICGCQAKEGTEEKQDEMEKVNNLIVQSEESCGVGGGWRERAQRQIPEPQAPTWLLTPRDNSSKGLRRGTAPPELRYPKVPSISFKERSRVRNWGGSECAELKAKQGKGGEDGKVSFLSFLSPFLKKSCWLK</sequence>